<dbReference type="EMBL" id="CP021330">
    <property type="protein sequence ID" value="AVX05488.1"/>
    <property type="molecule type" value="Genomic_DNA"/>
</dbReference>
<dbReference type="RefSeq" id="WP_117396366.1">
    <property type="nucleotide sequence ID" value="NZ_CP021330.1"/>
</dbReference>
<evidence type="ECO:0000313" key="2">
    <source>
        <dbReference type="EMBL" id="AVX05488.1"/>
    </source>
</evidence>
<dbReference type="SUPFAM" id="SSF54593">
    <property type="entry name" value="Glyoxalase/Bleomycin resistance protein/Dihydroxybiphenyl dioxygenase"/>
    <property type="match status" value="1"/>
</dbReference>
<dbReference type="Proteomes" id="UP000258927">
    <property type="component" value="Chromosome"/>
</dbReference>
<dbReference type="Gene3D" id="3.10.180.10">
    <property type="entry name" value="2,3-Dihydroxybiphenyl 1,2-Dioxygenase, domain 1"/>
    <property type="match status" value="1"/>
</dbReference>
<dbReference type="PROSITE" id="PS51819">
    <property type="entry name" value="VOC"/>
    <property type="match status" value="1"/>
</dbReference>
<dbReference type="STRING" id="1122213.GCA_000423365_00621"/>
<gene>
    <name evidence="2" type="ORF">MXMO3_02980</name>
</gene>
<dbReference type="InterPro" id="IPR029068">
    <property type="entry name" value="Glyas_Bleomycin-R_OHBP_Dase"/>
</dbReference>
<dbReference type="CDD" id="cd06587">
    <property type="entry name" value="VOC"/>
    <property type="match status" value="1"/>
</dbReference>
<dbReference type="AlphaFoldDB" id="A0A2R4MHG7"/>
<keyword evidence="3" id="KW-1185">Reference proteome</keyword>
<evidence type="ECO:0000259" key="1">
    <source>
        <dbReference type="PROSITE" id="PS51819"/>
    </source>
</evidence>
<dbReference type="Pfam" id="PF00903">
    <property type="entry name" value="Glyoxalase"/>
    <property type="match status" value="1"/>
</dbReference>
<proteinExistence type="predicted"/>
<name>A0A2R4MHG7_9HYPH</name>
<dbReference type="InterPro" id="IPR037523">
    <property type="entry name" value="VOC_core"/>
</dbReference>
<evidence type="ECO:0000313" key="3">
    <source>
        <dbReference type="Proteomes" id="UP000258927"/>
    </source>
</evidence>
<sequence>MPLSDGCNHVTMLTKDLDRFVEFYTRIFDAELRFGELEGDLRHVMIDVGGGFCLHPFELPTQDAHAEGLPDIFQRGHIDHFALDFVDAEDFETARRRLFEAGATTGQVRDFGVIKVLSFTDPDHMECEIALWKEGKPLTMAQSTVEPYNAG</sequence>
<reference evidence="2 3" key="1">
    <citation type="submission" date="2017-05" db="EMBL/GenBank/DDBJ databases">
        <title>Genome Analysis of Maritalea myrionectae HL2708#5.</title>
        <authorList>
            <consortium name="Cotde Inc.-PKNU"/>
            <person name="Jang D."/>
            <person name="Oh H.-M."/>
        </authorList>
    </citation>
    <scope>NUCLEOTIDE SEQUENCE [LARGE SCALE GENOMIC DNA]</scope>
    <source>
        <strain evidence="2 3">HL2708#5</strain>
    </source>
</reference>
<accession>A0A2R4MHG7</accession>
<dbReference type="InterPro" id="IPR004360">
    <property type="entry name" value="Glyas_Fos-R_dOase_dom"/>
</dbReference>
<protein>
    <recommendedName>
        <fullName evidence="1">VOC domain-containing protein</fullName>
    </recommendedName>
</protein>
<feature type="domain" description="VOC" evidence="1">
    <location>
        <begin position="6"/>
        <end position="132"/>
    </location>
</feature>
<organism evidence="2 3">
    <name type="scientific">Maritalea myrionectae</name>
    <dbReference type="NCBI Taxonomy" id="454601"/>
    <lineage>
        <taxon>Bacteria</taxon>
        <taxon>Pseudomonadati</taxon>
        <taxon>Pseudomonadota</taxon>
        <taxon>Alphaproteobacteria</taxon>
        <taxon>Hyphomicrobiales</taxon>
        <taxon>Devosiaceae</taxon>
        <taxon>Maritalea</taxon>
    </lineage>
</organism>
<dbReference type="KEGG" id="mmyr:MXMO3_02980"/>